<dbReference type="GO" id="GO:0005886">
    <property type="term" value="C:plasma membrane"/>
    <property type="evidence" value="ECO:0007669"/>
    <property type="project" value="TreeGrafter"/>
</dbReference>
<feature type="transmembrane region" description="Helical" evidence="6">
    <location>
        <begin position="167"/>
        <end position="193"/>
    </location>
</feature>
<dbReference type="PANTHER" id="PTHR23502">
    <property type="entry name" value="MAJOR FACILITATOR SUPERFAMILY"/>
    <property type="match status" value="1"/>
</dbReference>
<dbReference type="EMBL" id="MU151056">
    <property type="protein sequence ID" value="KAF9454087.1"/>
    <property type="molecule type" value="Genomic_DNA"/>
</dbReference>
<keyword evidence="3 6" id="KW-0812">Transmembrane</keyword>
<dbReference type="InterPro" id="IPR020846">
    <property type="entry name" value="MFS_dom"/>
</dbReference>
<evidence type="ECO:0000256" key="4">
    <source>
        <dbReference type="ARBA" id="ARBA00022989"/>
    </source>
</evidence>
<proteinExistence type="predicted"/>
<evidence type="ECO:0000256" key="3">
    <source>
        <dbReference type="ARBA" id="ARBA00022692"/>
    </source>
</evidence>
<evidence type="ECO:0000256" key="5">
    <source>
        <dbReference type="ARBA" id="ARBA00023136"/>
    </source>
</evidence>
<feature type="transmembrane region" description="Helical" evidence="6">
    <location>
        <begin position="240"/>
        <end position="265"/>
    </location>
</feature>
<keyword evidence="4 6" id="KW-1133">Transmembrane helix</keyword>
<dbReference type="PROSITE" id="PS50850">
    <property type="entry name" value="MFS"/>
    <property type="match status" value="1"/>
</dbReference>
<feature type="transmembrane region" description="Helical" evidence="6">
    <location>
        <begin position="76"/>
        <end position="94"/>
    </location>
</feature>
<dbReference type="Proteomes" id="UP000807342">
    <property type="component" value="Unassembled WGS sequence"/>
</dbReference>
<keyword evidence="2" id="KW-0813">Transport</keyword>
<feature type="transmembrane region" description="Helical" evidence="6">
    <location>
        <begin position="9"/>
        <end position="39"/>
    </location>
</feature>
<evidence type="ECO:0000256" key="2">
    <source>
        <dbReference type="ARBA" id="ARBA00022448"/>
    </source>
</evidence>
<dbReference type="Gene3D" id="1.20.1250.20">
    <property type="entry name" value="MFS general substrate transporter like domains"/>
    <property type="match status" value="1"/>
</dbReference>
<keyword evidence="5 6" id="KW-0472">Membrane</keyword>
<dbReference type="PANTHER" id="PTHR23502:SF51">
    <property type="entry name" value="QUINIDINE RESISTANCE PROTEIN 1-RELATED"/>
    <property type="match status" value="1"/>
</dbReference>
<dbReference type="OrthoDB" id="440553at2759"/>
<dbReference type="AlphaFoldDB" id="A0A9P6C6V8"/>
<comment type="subcellular location">
    <subcellularLocation>
        <location evidence="1">Membrane</location>
        <topology evidence="1">Multi-pass membrane protein</topology>
    </subcellularLocation>
</comment>
<evidence type="ECO:0000256" key="6">
    <source>
        <dbReference type="SAM" id="Phobius"/>
    </source>
</evidence>
<feature type="transmembrane region" description="Helical" evidence="6">
    <location>
        <begin position="136"/>
        <end position="155"/>
    </location>
</feature>
<feature type="transmembrane region" description="Helical" evidence="6">
    <location>
        <begin position="340"/>
        <end position="360"/>
    </location>
</feature>
<keyword evidence="9" id="KW-1185">Reference proteome</keyword>
<feature type="transmembrane region" description="Helical" evidence="6">
    <location>
        <begin position="432"/>
        <end position="453"/>
    </location>
</feature>
<evidence type="ECO:0000259" key="7">
    <source>
        <dbReference type="PROSITE" id="PS50850"/>
    </source>
</evidence>
<feature type="domain" description="Major facilitator superfamily (MFS) profile" evidence="7">
    <location>
        <begin position="10"/>
        <end position="457"/>
    </location>
</feature>
<feature type="transmembrane region" description="Helical" evidence="6">
    <location>
        <begin position="408"/>
        <end position="426"/>
    </location>
</feature>
<dbReference type="InterPro" id="IPR036259">
    <property type="entry name" value="MFS_trans_sf"/>
</dbReference>
<reference evidence="8" key="1">
    <citation type="submission" date="2020-11" db="EMBL/GenBank/DDBJ databases">
        <authorList>
            <consortium name="DOE Joint Genome Institute"/>
            <person name="Ahrendt S."/>
            <person name="Riley R."/>
            <person name="Andreopoulos W."/>
            <person name="Labutti K."/>
            <person name="Pangilinan J."/>
            <person name="Ruiz-Duenas F.J."/>
            <person name="Barrasa J.M."/>
            <person name="Sanchez-Garcia M."/>
            <person name="Camarero S."/>
            <person name="Miyauchi S."/>
            <person name="Serrano A."/>
            <person name="Linde D."/>
            <person name="Babiker R."/>
            <person name="Drula E."/>
            <person name="Ayuso-Fernandez I."/>
            <person name="Pacheco R."/>
            <person name="Padilla G."/>
            <person name="Ferreira P."/>
            <person name="Barriuso J."/>
            <person name="Kellner H."/>
            <person name="Castanera R."/>
            <person name="Alfaro M."/>
            <person name="Ramirez L."/>
            <person name="Pisabarro A.G."/>
            <person name="Kuo A."/>
            <person name="Tritt A."/>
            <person name="Lipzen A."/>
            <person name="He G."/>
            <person name="Yan M."/>
            <person name="Ng V."/>
            <person name="Cullen D."/>
            <person name="Martin F."/>
            <person name="Rosso M.-N."/>
            <person name="Henrissat B."/>
            <person name="Hibbett D."/>
            <person name="Martinez A.T."/>
            <person name="Grigoriev I.V."/>
        </authorList>
    </citation>
    <scope>NUCLEOTIDE SEQUENCE</scope>
    <source>
        <strain evidence="8">MF-IS2</strain>
    </source>
</reference>
<dbReference type="FunFam" id="1.20.1250.20:FF:000172">
    <property type="entry name" value="MFS multidrug resistance transporter"/>
    <property type="match status" value="1"/>
</dbReference>
<sequence length="471" mass="50999">MFTKTEKWLILAIVAFAGIFSPFTSSIYFPAIPALTIAFNKSTELINLTVTMYIILQGISPMVWGTLSDNIGRRPITAACLIVLSLSCVGLALVPTSAYWLLMVLRCLQAAGSASTIAIGAGVISDISTPAERAGFFGFFLLGPMVGPSLAPVVGGALTQGLGWRSIFWFLCIASSACLVIIIIIMPETLLAVRFKTDKLSKLVYTPFVPVVGRKGAVPRDLPPKKKFQNPFGLFAKPDIVLLLIINAIICAVYYGVIASLSTLFEQTYPFLDTTKIGLCFLAVGGGMGVGSTTNGKLLDKWYVLERKRFAERLSRDSEKDVDVKTVDKLPDFPLERARLYFIPILIILLAGCTAGYGWALEKGANIAVPLVLQFIIGYMCIAIMNGSSTIMIDLVPGQGSAVTACNNLVRCGLSAVFVSVIELMFNSMGVGWTYVLLTGITLLSLPAIFLELRFGPEIRKKRLHAVPEQK</sequence>
<accession>A0A9P6C6V8</accession>
<organism evidence="8 9">
    <name type="scientific">Macrolepiota fuliginosa MF-IS2</name>
    <dbReference type="NCBI Taxonomy" id="1400762"/>
    <lineage>
        <taxon>Eukaryota</taxon>
        <taxon>Fungi</taxon>
        <taxon>Dikarya</taxon>
        <taxon>Basidiomycota</taxon>
        <taxon>Agaricomycotina</taxon>
        <taxon>Agaricomycetes</taxon>
        <taxon>Agaricomycetidae</taxon>
        <taxon>Agaricales</taxon>
        <taxon>Agaricineae</taxon>
        <taxon>Agaricaceae</taxon>
        <taxon>Macrolepiota</taxon>
    </lineage>
</organism>
<evidence type="ECO:0000313" key="8">
    <source>
        <dbReference type="EMBL" id="KAF9454087.1"/>
    </source>
</evidence>
<dbReference type="GO" id="GO:0022857">
    <property type="term" value="F:transmembrane transporter activity"/>
    <property type="evidence" value="ECO:0007669"/>
    <property type="project" value="InterPro"/>
</dbReference>
<feature type="transmembrane region" description="Helical" evidence="6">
    <location>
        <begin position="45"/>
        <end position="64"/>
    </location>
</feature>
<gene>
    <name evidence="8" type="ORF">P691DRAFT_656784</name>
</gene>
<evidence type="ECO:0000313" key="9">
    <source>
        <dbReference type="Proteomes" id="UP000807342"/>
    </source>
</evidence>
<evidence type="ECO:0000256" key="1">
    <source>
        <dbReference type="ARBA" id="ARBA00004141"/>
    </source>
</evidence>
<dbReference type="InterPro" id="IPR011701">
    <property type="entry name" value="MFS"/>
</dbReference>
<protein>
    <submittedName>
        <fullName evidence="8">MFS general substrate transporter</fullName>
    </submittedName>
</protein>
<feature type="transmembrane region" description="Helical" evidence="6">
    <location>
        <begin position="372"/>
        <end position="396"/>
    </location>
</feature>
<comment type="caution">
    <text evidence="8">The sequence shown here is derived from an EMBL/GenBank/DDBJ whole genome shotgun (WGS) entry which is preliminary data.</text>
</comment>
<dbReference type="Pfam" id="PF07690">
    <property type="entry name" value="MFS_1"/>
    <property type="match status" value="1"/>
</dbReference>
<dbReference type="SUPFAM" id="SSF103473">
    <property type="entry name" value="MFS general substrate transporter"/>
    <property type="match status" value="1"/>
</dbReference>
<feature type="transmembrane region" description="Helical" evidence="6">
    <location>
        <begin position="277"/>
        <end position="299"/>
    </location>
</feature>
<name>A0A9P6C6V8_9AGAR</name>